<gene>
    <name evidence="2" type="primary">vgrG</name>
    <name evidence="2" type="ORF">GK091_22475</name>
</gene>
<reference evidence="2 3" key="1">
    <citation type="submission" date="2020-02" db="EMBL/GenBank/DDBJ databases">
        <title>Draft genome sequence of two Spirosoma agri KCTC 52727 and Spirosoma terrae KCTC 52035.</title>
        <authorList>
            <person name="Rojas J."/>
            <person name="Ambika Manirajan B."/>
            <person name="Ratering S."/>
            <person name="Suarez C."/>
            <person name="Schnell S."/>
        </authorList>
    </citation>
    <scope>NUCLEOTIDE SEQUENCE [LARGE SCALE GENOMIC DNA]</scope>
    <source>
        <strain evidence="2 3">KCTC 52727</strain>
    </source>
</reference>
<dbReference type="InterPro" id="IPR006531">
    <property type="entry name" value="Gp5/Vgr_OB"/>
</dbReference>
<dbReference type="Pfam" id="PF04717">
    <property type="entry name" value="Phage_base_V"/>
    <property type="match status" value="1"/>
</dbReference>
<dbReference type="Pfam" id="PF05954">
    <property type="entry name" value="Phage_GPD"/>
    <property type="match status" value="1"/>
</dbReference>
<dbReference type="SUPFAM" id="SSF69279">
    <property type="entry name" value="Phage tail proteins"/>
    <property type="match status" value="1"/>
</dbReference>
<feature type="domain" description="Gp5/Type VI secretion system Vgr protein OB-fold" evidence="1">
    <location>
        <begin position="385"/>
        <end position="460"/>
    </location>
</feature>
<dbReference type="Gene3D" id="2.40.50.230">
    <property type="entry name" value="Gp5 N-terminal domain"/>
    <property type="match status" value="1"/>
</dbReference>
<name>A0A6M0IRS5_9BACT</name>
<evidence type="ECO:0000259" key="1">
    <source>
        <dbReference type="Pfam" id="PF04717"/>
    </source>
</evidence>
<organism evidence="2 3">
    <name type="scientific">Spirosoma agri</name>
    <dbReference type="NCBI Taxonomy" id="1987381"/>
    <lineage>
        <taxon>Bacteria</taxon>
        <taxon>Pseudomonadati</taxon>
        <taxon>Bacteroidota</taxon>
        <taxon>Cytophagia</taxon>
        <taxon>Cytophagales</taxon>
        <taxon>Cytophagaceae</taxon>
        <taxon>Spirosoma</taxon>
    </lineage>
</organism>
<comment type="caution">
    <text evidence="2">The sequence shown here is derived from an EMBL/GenBank/DDBJ whole genome shotgun (WGS) entry which is preliminary data.</text>
</comment>
<dbReference type="Gene3D" id="4.10.220.110">
    <property type="match status" value="1"/>
</dbReference>
<accession>A0A6M0IRS5</accession>
<keyword evidence="3" id="KW-1185">Reference proteome</keyword>
<dbReference type="SUPFAM" id="SSF69349">
    <property type="entry name" value="Phage fibre proteins"/>
    <property type="match status" value="1"/>
</dbReference>
<dbReference type="Proteomes" id="UP000477386">
    <property type="component" value="Unassembled WGS sequence"/>
</dbReference>
<dbReference type="NCBIfam" id="TIGR01646">
    <property type="entry name" value="vgr_GE"/>
    <property type="match status" value="1"/>
</dbReference>
<proteinExistence type="predicted"/>
<dbReference type="EMBL" id="JAAGNZ010000002">
    <property type="protein sequence ID" value="NEU69663.1"/>
    <property type="molecule type" value="Genomic_DNA"/>
</dbReference>
<evidence type="ECO:0000313" key="3">
    <source>
        <dbReference type="Proteomes" id="UP000477386"/>
    </source>
</evidence>
<dbReference type="AlphaFoldDB" id="A0A6M0IRS5"/>
<dbReference type="RefSeq" id="WP_164042215.1">
    <property type="nucleotide sequence ID" value="NZ_JAAGNZ010000002.1"/>
</dbReference>
<protein>
    <submittedName>
        <fullName evidence="2">Type VI secretion system tip protein VgrG</fullName>
    </submittedName>
</protein>
<dbReference type="Gene3D" id="3.55.50.10">
    <property type="entry name" value="Baseplate protein-like domains"/>
    <property type="match status" value="1"/>
</dbReference>
<dbReference type="Gene3D" id="2.30.110.50">
    <property type="match status" value="1"/>
</dbReference>
<dbReference type="InterPro" id="IPR006533">
    <property type="entry name" value="T6SS_Vgr_RhsGE"/>
</dbReference>
<sequence>MPSTNQYIATAEVTINGTTLKRFNSVRICQRFDSHHEFTLTLSPDMLDSGSTVKLKDLGQNFVGEAVSIKFKQGEKGQTGAVSETQTLLFKGIVTGVQLLKSHLETNSITITGSSPTLLFSASRTTRSFDEMTPSAIIEKIASSLGLSVSVSATSNPKLPYITQYQEDDFTFAQRLARDYGQWFFYDGEKVYYGKRSSDTGVALIHGSNFFDMDYRLRVSPMKMTANYYDFSTGEFLSSAVTGNDVDGLQEFAKLVRDKSSALFKDDPVDISYQNHQKEDTLKNAAKLRLSEMSTKLAVLQGRTAEMQLKIGGLVKIKDAIYAVSDARQGAQLQETIDYGTFLVTQLNHYFDSRGVYQATFEAVPQDTEFPPVAYNVVTPNAECQPAIVKRVDDPDGLGRIQVQFAWQKDSNQTTPWVRVAQPMAYKDRGVYFIPEVNEIVFVDFEFGNPDLPFVRGTMFHGNNTPGPLFNQDNNIKGIITRGGNHILISDEAGKESIKIYNKDNKNEIVLSLDGETTINIKSEGKINIEAKDTITMKAKTIEMTADQEWKVKAGKTEISNDQGMKISANTKVELAGQAGVKVEGANIDIEAQAQASIKANAQLALESSGQASLKGAVVMIN</sequence>
<evidence type="ECO:0000313" key="2">
    <source>
        <dbReference type="EMBL" id="NEU69663.1"/>
    </source>
</evidence>
<dbReference type="InterPro" id="IPR037026">
    <property type="entry name" value="Vgr_OB-fold_dom_sf"/>
</dbReference>
<dbReference type="SUPFAM" id="SSF69255">
    <property type="entry name" value="gp5 N-terminal domain-like"/>
    <property type="match status" value="1"/>
</dbReference>